<dbReference type="SUPFAM" id="SSF46600">
    <property type="entry name" value="C-terminal UvrC-binding domain of UvrB"/>
    <property type="match status" value="1"/>
</dbReference>
<comment type="subunit">
    <text evidence="10 12 13">Forms a heterotetramer with UvrA during the search for lesions. Interacts with UvrC in an incision complex.</text>
</comment>
<name>A0A2M8EPD8_9BACT</name>
<evidence type="ECO:0000256" key="1">
    <source>
        <dbReference type="ARBA" id="ARBA00004496"/>
    </source>
</evidence>
<dbReference type="NCBIfam" id="NF003673">
    <property type="entry name" value="PRK05298.1"/>
    <property type="match status" value="1"/>
</dbReference>
<evidence type="ECO:0000256" key="4">
    <source>
        <dbReference type="ARBA" id="ARBA00022741"/>
    </source>
</evidence>
<dbReference type="Pfam" id="PF17757">
    <property type="entry name" value="UvrB_inter"/>
    <property type="match status" value="1"/>
</dbReference>
<dbReference type="GO" id="GO:0005737">
    <property type="term" value="C:cytoplasm"/>
    <property type="evidence" value="ECO:0007669"/>
    <property type="project" value="UniProtKB-SubCell"/>
</dbReference>
<evidence type="ECO:0000256" key="3">
    <source>
        <dbReference type="ARBA" id="ARBA00022490"/>
    </source>
</evidence>
<dbReference type="SUPFAM" id="SSF52540">
    <property type="entry name" value="P-loop containing nucleoside triphosphate hydrolases"/>
    <property type="match status" value="2"/>
</dbReference>
<dbReference type="GO" id="GO:0009381">
    <property type="term" value="F:excinuclease ABC activity"/>
    <property type="evidence" value="ECO:0007669"/>
    <property type="project" value="UniProtKB-UniRule"/>
</dbReference>
<dbReference type="Gene3D" id="4.10.860.10">
    <property type="entry name" value="UVR domain"/>
    <property type="match status" value="1"/>
</dbReference>
<dbReference type="Proteomes" id="UP000230251">
    <property type="component" value="Unassembled WGS sequence"/>
</dbReference>
<evidence type="ECO:0000256" key="12">
    <source>
        <dbReference type="HAMAP-Rule" id="MF_00204"/>
    </source>
</evidence>
<feature type="short sequence motif" description="Beta-hairpin" evidence="12">
    <location>
        <begin position="90"/>
        <end position="113"/>
    </location>
</feature>
<evidence type="ECO:0000256" key="9">
    <source>
        <dbReference type="ARBA" id="ARBA00023204"/>
    </source>
</evidence>
<dbReference type="Gene3D" id="3.40.50.300">
    <property type="entry name" value="P-loop containing nucleotide triphosphate hydrolases"/>
    <property type="match status" value="3"/>
</dbReference>
<dbReference type="NCBIfam" id="TIGR00631">
    <property type="entry name" value="uvrb"/>
    <property type="match status" value="1"/>
</dbReference>
<organism evidence="17 18">
    <name type="scientific">Candidatus Uhrbacteria bacterium CG_4_9_14_0_2_um_filter_41_50</name>
    <dbReference type="NCBI Taxonomy" id="1975031"/>
    <lineage>
        <taxon>Bacteria</taxon>
        <taxon>Candidatus Uhriibacteriota</taxon>
    </lineage>
</organism>
<dbReference type="InterPro" id="IPR004807">
    <property type="entry name" value="UvrB"/>
</dbReference>
<evidence type="ECO:0000256" key="6">
    <source>
        <dbReference type="ARBA" id="ARBA00022769"/>
    </source>
</evidence>
<keyword evidence="12 13" id="KW-0742">SOS response</keyword>
<dbReference type="InterPro" id="IPR027417">
    <property type="entry name" value="P-loop_NTPase"/>
</dbReference>
<dbReference type="GO" id="GO:0006289">
    <property type="term" value="P:nucleotide-excision repair"/>
    <property type="evidence" value="ECO:0007669"/>
    <property type="project" value="UniProtKB-UniRule"/>
</dbReference>
<dbReference type="PANTHER" id="PTHR24029">
    <property type="entry name" value="UVRABC SYSTEM PROTEIN B"/>
    <property type="match status" value="1"/>
</dbReference>
<evidence type="ECO:0000259" key="14">
    <source>
        <dbReference type="PROSITE" id="PS50151"/>
    </source>
</evidence>
<comment type="caution">
    <text evidence="17">The sequence shown here is derived from an EMBL/GenBank/DDBJ whole genome shotgun (WGS) entry which is preliminary data.</text>
</comment>
<feature type="domain" description="Helicase ATP-binding" evidence="15">
    <location>
        <begin position="24"/>
        <end position="159"/>
    </location>
</feature>
<dbReference type="EMBL" id="PFSI01000030">
    <property type="protein sequence ID" value="PJC24606.1"/>
    <property type="molecule type" value="Genomic_DNA"/>
</dbReference>
<feature type="domain" description="UVR" evidence="14">
    <location>
        <begin position="626"/>
        <end position="661"/>
    </location>
</feature>
<gene>
    <name evidence="12" type="primary">uvrB</name>
    <name evidence="17" type="ORF">CO057_01925</name>
</gene>
<comment type="function">
    <text evidence="12">The UvrABC repair system catalyzes the recognition and processing of DNA lesions. A damage recognition complex composed of 2 UvrA and 2 UvrB subunits scans DNA for abnormalities. Upon binding of the UvrA(2)B(2) complex to a putative damaged site, the DNA wraps around one UvrB monomer. DNA wrap is dependent on ATP binding by UvrB and probably causes local melting of the DNA helix, facilitating insertion of UvrB beta-hairpin between the DNA strands. Then UvrB probes one DNA strand for the presence of a lesion. If a lesion is found the UvrA subunits dissociate and the UvrB-DNA preincision complex is formed. This complex is subsequently bound by UvrC and the second UvrB is released. If no lesion is found, the DNA wraps around the other UvrB subunit that will check the other stand for damage.</text>
</comment>
<dbReference type="Pfam" id="PF00271">
    <property type="entry name" value="Helicase_C"/>
    <property type="match status" value="1"/>
</dbReference>
<reference evidence="18" key="1">
    <citation type="submission" date="2017-09" db="EMBL/GenBank/DDBJ databases">
        <title>Depth-based differentiation of microbial function through sediment-hosted aquifers and enrichment of novel symbionts in the deep terrestrial subsurface.</title>
        <authorList>
            <person name="Probst A.J."/>
            <person name="Ladd B."/>
            <person name="Jarett J.K."/>
            <person name="Geller-Mcgrath D.E."/>
            <person name="Sieber C.M.K."/>
            <person name="Emerson J.B."/>
            <person name="Anantharaman K."/>
            <person name="Thomas B.C."/>
            <person name="Malmstrom R."/>
            <person name="Stieglmeier M."/>
            <person name="Klingl A."/>
            <person name="Woyke T."/>
            <person name="Ryan C.M."/>
            <person name="Banfield J.F."/>
        </authorList>
    </citation>
    <scope>NUCLEOTIDE SEQUENCE [LARGE SCALE GENOMIC DNA]</scope>
</reference>
<evidence type="ECO:0000256" key="2">
    <source>
        <dbReference type="ARBA" id="ARBA00008533"/>
    </source>
</evidence>
<keyword evidence="3 12" id="KW-0963">Cytoplasm</keyword>
<evidence type="ECO:0000256" key="5">
    <source>
        <dbReference type="ARBA" id="ARBA00022763"/>
    </source>
</evidence>
<keyword evidence="8 12" id="KW-0267">Excision nuclease</keyword>
<evidence type="ECO:0000313" key="18">
    <source>
        <dbReference type="Proteomes" id="UP000230251"/>
    </source>
</evidence>
<dbReference type="GO" id="GO:0005524">
    <property type="term" value="F:ATP binding"/>
    <property type="evidence" value="ECO:0007669"/>
    <property type="project" value="UniProtKB-UniRule"/>
</dbReference>
<dbReference type="PROSITE" id="PS51194">
    <property type="entry name" value="HELICASE_CTER"/>
    <property type="match status" value="1"/>
</dbReference>
<evidence type="ECO:0000256" key="7">
    <source>
        <dbReference type="ARBA" id="ARBA00022840"/>
    </source>
</evidence>
<dbReference type="GO" id="GO:0009432">
    <property type="term" value="P:SOS response"/>
    <property type="evidence" value="ECO:0007669"/>
    <property type="project" value="UniProtKB-UniRule"/>
</dbReference>
<keyword evidence="7 12" id="KW-0067">ATP-binding</keyword>
<evidence type="ECO:0000313" key="17">
    <source>
        <dbReference type="EMBL" id="PJC24606.1"/>
    </source>
</evidence>
<dbReference type="GO" id="GO:0016887">
    <property type="term" value="F:ATP hydrolysis activity"/>
    <property type="evidence" value="ECO:0007669"/>
    <property type="project" value="InterPro"/>
</dbReference>
<dbReference type="InterPro" id="IPR041471">
    <property type="entry name" value="UvrB_inter"/>
</dbReference>
<dbReference type="GO" id="GO:0003677">
    <property type="term" value="F:DNA binding"/>
    <property type="evidence" value="ECO:0007669"/>
    <property type="project" value="UniProtKB-UniRule"/>
</dbReference>
<protein>
    <recommendedName>
        <fullName evidence="11 12">UvrABC system protein B</fullName>
        <shortName evidence="12">Protein UvrB</shortName>
    </recommendedName>
    <alternativeName>
        <fullName evidence="12">Excinuclease ABC subunit B</fullName>
    </alternativeName>
</protein>
<dbReference type="CDD" id="cd18790">
    <property type="entry name" value="SF2_C_UvrB"/>
    <property type="match status" value="1"/>
</dbReference>
<dbReference type="GO" id="GO:0009380">
    <property type="term" value="C:excinuclease repair complex"/>
    <property type="evidence" value="ECO:0007669"/>
    <property type="project" value="InterPro"/>
</dbReference>
<dbReference type="HAMAP" id="MF_00204">
    <property type="entry name" value="UvrB"/>
    <property type="match status" value="1"/>
</dbReference>
<feature type="domain" description="Helicase C-terminal" evidence="16">
    <location>
        <begin position="434"/>
        <end position="596"/>
    </location>
</feature>
<dbReference type="SMART" id="SM00487">
    <property type="entry name" value="DEXDc"/>
    <property type="match status" value="1"/>
</dbReference>
<evidence type="ECO:0000256" key="10">
    <source>
        <dbReference type="ARBA" id="ARBA00026033"/>
    </source>
</evidence>
<accession>A0A2M8EPD8</accession>
<keyword evidence="5 12" id="KW-0227">DNA damage</keyword>
<comment type="similarity">
    <text evidence="2 12 13">Belongs to the UvrB family.</text>
</comment>
<dbReference type="Pfam" id="PF02151">
    <property type="entry name" value="UVR"/>
    <property type="match status" value="1"/>
</dbReference>
<keyword evidence="4 12" id="KW-0547">Nucleotide-binding</keyword>
<evidence type="ECO:0000256" key="13">
    <source>
        <dbReference type="RuleBase" id="RU003587"/>
    </source>
</evidence>
<dbReference type="Pfam" id="PF04851">
    <property type="entry name" value="ResIII"/>
    <property type="match status" value="1"/>
</dbReference>
<dbReference type="SMART" id="SM00490">
    <property type="entry name" value="HELICc"/>
    <property type="match status" value="1"/>
</dbReference>
<dbReference type="InterPro" id="IPR036876">
    <property type="entry name" value="UVR_dom_sf"/>
</dbReference>
<dbReference type="InterPro" id="IPR014001">
    <property type="entry name" value="Helicase_ATP-bd"/>
</dbReference>
<keyword evidence="6 12" id="KW-0228">DNA excision</keyword>
<dbReference type="InterPro" id="IPR001943">
    <property type="entry name" value="UVR_dom"/>
</dbReference>
<dbReference type="InterPro" id="IPR001650">
    <property type="entry name" value="Helicase_C-like"/>
</dbReference>
<evidence type="ECO:0000256" key="8">
    <source>
        <dbReference type="ARBA" id="ARBA00022881"/>
    </source>
</evidence>
<keyword evidence="9 12" id="KW-0234">DNA repair</keyword>
<dbReference type="InterPro" id="IPR006935">
    <property type="entry name" value="Helicase/UvrB_N"/>
</dbReference>
<dbReference type="InterPro" id="IPR024759">
    <property type="entry name" value="UvrB_YAD/RRR_dom"/>
</dbReference>
<proteinExistence type="inferred from homology"/>
<dbReference type="PROSITE" id="PS50151">
    <property type="entry name" value="UVR"/>
    <property type="match status" value="1"/>
</dbReference>
<dbReference type="Pfam" id="PF12344">
    <property type="entry name" value="UvrB"/>
    <property type="match status" value="1"/>
</dbReference>
<dbReference type="AlphaFoldDB" id="A0A2M8EPD8"/>
<comment type="subcellular location">
    <subcellularLocation>
        <location evidence="1 12 13">Cytoplasm</location>
    </subcellularLocation>
</comment>
<dbReference type="PROSITE" id="PS51192">
    <property type="entry name" value="HELICASE_ATP_BIND_1"/>
    <property type="match status" value="1"/>
</dbReference>
<comment type="domain">
    <text evidence="12">The beta-hairpin motif is involved in DNA binding.</text>
</comment>
<sequence length="665" mass="76078">MQFKLRSNWAPAGDQPQAIAKLTDNINLGLSKQTLLGVTGSGKTFTMANVIQNTQKPTLVIAHNKTLAAQLAQEFRQFFPENVVEYFVSYYDYYQPEAYMPHSDTYIEKEAQINDEIDRLRHRATQALLSRRDVIIVASVSCIYNLGSPNEYQKQVLHFKINDFIDRTQLIRDLVSKHYERTNADVERGKFRMRGDILEVVPASENELMLRIVFEEEQITDIFALDPITRKIKERLLDAWIFPAKHYVASSDMTAGAINKIEAELKDRLIELEQGGKQLEAQRLKQRTRYDIQMIKNLGYCNGIENYSRFFDGREPGEAPASLLEYFPEDFLTIIDESHVTVSQVRGMFAGDQARKKTLIEHGFRLPSAIDNRPLNFSEFEERIGQTVYVSATPGDYELEESSAVVEQIVRPTGLIDPKVIICPVTADAKRKSQVEDVVERIKDRVIKKERVLVTTLTKKMAEDLTGYLVERGIKVQYLHSDILTFERIEILTKLRQGEYDVIVGVNLLREGLDLPEVSLVAILDADKEGFLRSETSLVQTIGRAARNVNGEVILYADVMTGSIKRALKETDRRRKIQLAYNKKHGITPKSIIKSIGDIRELIPEREADIKKILKIEMTVEPHEIEEVIKEKREEMKKAARAELFETAALLRDEIDELQAELNKS</sequence>
<evidence type="ECO:0000259" key="16">
    <source>
        <dbReference type="PROSITE" id="PS51194"/>
    </source>
</evidence>
<dbReference type="PANTHER" id="PTHR24029:SF0">
    <property type="entry name" value="UVRABC SYSTEM PROTEIN B"/>
    <property type="match status" value="1"/>
</dbReference>
<dbReference type="CDD" id="cd17916">
    <property type="entry name" value="DEXHc_UvrB"/>
    <property type="match status" value="1"/>
</dbReference>
<feature type="binding site" evidence="12">
    <location>
        <begin position="37"/>
        <end position="44"/>
    </location>
    <ligand>
        <name>ATP</name>
        <dbReference type="ChEBI" id="CHEBI:30616"/>
    </ligand>
</feature>
<evidence type="ECO:0000259" key="15">
    <source>
        <dbReference type="PROSITE" id="PS51192"/>
    </source>
</evidence>
<evidence type="ECO:0000256" key="11">
    <source>
        <dbReference type="ARBA" id="ARBA00029504"/>
    </source>
</evidence>